<dbReference type="Gene3D" id="3.40.50.2300">
    <property type="match status" value="1"/>
</dbReference>
<dbReference type="CDD" id="cd19935">
    <property type="entry name" value="REC_OmpR_CusR-like"/>
    <property type="match status" value="1"/>
</dbReference>
<dbReference type="InterPro" id="IPR011006">
    <property type="entry name" value="CheY-like_superfamily"/>
</dbReference>
<gene>
    <name evidence="10" type="ORF">SAMN05421855_101493</name>
</gene>
<evidence type="ECO:0000256" key="1">
    <source>
        <dbReference type="ARBA" id="ARBA00022553"/>
    </source>
</evidence>
<organism evidence="10 11">
    <name type="scientific">Ulvibacter litoralis</name>
    <dbReference type="NCBI Taxonomy" id="227084"/>
    <lineage>
        <taxon>Bacteria</taxon>
        <taxon>Pseudomonadati</taxon>
        <taxon>Bacteroidota</taxon>
        <taxon>Flavobacteriia</taxon>
        <taxon>Flavobacteriales</taxon>
        <taxon>Flavobacteriaceae</taxon>
        <taxon>Ulvibacter</taxon>
    </lineage>
</organism>
<evidence type="ECO:0000256" key="2">
    <source>
        <dbReference type="ARBA" id="ARBA00023012"/>
    </source>
</evidence>
<evidence type="ECO:0000256" key="7">
    <source>
        <dbReference type="PROSITE-ProRule" id="PRU01091"/>
    </source>
</evidence>
<dbReference type="FunFam" id="1.10.10.10:FF:000005">
    <property type="entry name" value="Two-component system response regulator"/>
    <property type="match status" value="1"/>
</dbReference>
<name>A0A1G7CPH1_9FLAO</name>
<dbReference type="InterPro" id="IPR036388">
    <property type="entry name" value="WH-like_DNA-bd_sf"/>
</dbReference>
<dbReference type="SMART" id="SM00448">
    <property type="entry name" value="REC"/>
    <property type="match status" value="1"/>
</dbReference>
<dbReference type="CDD" id="cd00383">
    <property type="entry name" value="trans_reg_C"/>
    <property type="match status" value="1"/>
</dbReference>
<dbReference type="Gene3D" id="6.10.250.690">
    <property type="match status" value="1"/>
</dbReference>
<dbReference type="GO" id="GO:0032993">
    <property type="term" value="C:protein-DNA complex"/>
    <property type="evidence" value="ECO:0007669"/>
    <property type="project" value="TreeGrafter"/>
</dbReference>
<dbReference type="GO" id="GO:0000156">
    <property type="term" value="F:phosphorelay response regulator activity"/>
    <property type="evidence" value="ECO:0007669"/>
    <property type="project" value="TreeGrafter"/>
</dbReference>
<dbReference type="PROSITE" id="PS51755">
    <property type="entry name" value="OMPR_PHOB"/>
    <property type="match status" value="1"/>
</dbReference>
<feature type="DNA-binding region" description="OmpR/PhoB-type" evidence="7">
    <location>
        <begin position="140"/>
        <end position="238"/>
    </location>
</feature>
<dbReference type="STRING" id="227084.SAMN05421855_101493"/>
<keyword evidence="4 7" id="KW-0238">DNA-binding</keyword>
<evidence type="ECO:0000256" key="4">
    <source>
        <dbReference type="ARBA" id="ARBA00023125"/>
    </source>
</evidence>
<evidence type="ECO:0000256" key="6">
    <source>
        <dbReference type="PROSITE-ProRule" id="PRU00169"/>
    </source>
</evidence>
<dbReference type="SUPFAM" id="SSF46894">
    <property type="entry name" value="C-terminal effector domain of the bipartite response regulators"/>
    <property type="match status" value="1"/>
</dbReference>
<dbReference type="InterPro" id="IPR039420">
    <property type="entry name" value="WalR-like"/>
</dbReference>
<dbReference type="GO" id="GO:0006355">
    <property type="term" value="P:regulation of DNA-templated transcription"/>
    <property type="evidence" value="ECO:0007669"/>
    <property type="project" value="InterPro"/>
</dbReference>
<dbReference type="EMBL" id="FNBA01000001">
    <property type="protein sequence ID" value="SDE41324.1"/>
    <property type="molecule type" value="Genomic_DNA"/>
</dbReference>
<dbReference type="InterPro" id="IPR001867">
    <property type="entry name" value="OmpR/PhoB-type_DNA-bd"/>
</dbReference>
<dbReference type="GO" id="GO:0005829">
    <property type="term" value="C:cytosol"/>
    <property type="evidence" value="ECO:0007669"/>
    <property type="project" value="TreeGrafter"/>
</dbReference>
<evidence type="ECO:0000259" key="8">
    <source>
        <dbReference type="PROSITE" id="PS50110"/>
    </source>
</evidence>
<keyword evidence="3" id="KW-0805">Transcription regulation</keyword>
<dbReference type="InterPro" id="IPR016032">
    <property type="entry name" value="Sig_transdc_resp-reg_C-effctor"/>
</dbReference>
<evidence type="ECO:0000313" key="10">
    <source>
        <dbReference type="EMBL" id="SDE41324.1"/>
    </source>
</evidence>
<dbReference type="AlphaFoldDB" id="A0A1G7CPH1"/>
<keyword evidence="5" id="KW-0804">Transcription</keyword>
<reference evidence="10 11" key="1">
    <citation type="submission" date="2016-10" db="EMBL/GenBank/DDBJ databases">
        <authorList>
            <person name="de Groot N.N."/>
        </authorList>
    </citation>
    <scope>NUCLEOTIDE SEQUENCE [LARGE SCALE GENOMIC DNA]</scope>
    <source>
        <strain evidence="10 11">DSM 16195</strain>
    </source>
</reference>
<sequence>MCVSHILKPTTIVKQILVIEDEPNVAAFISQGLQESGYKVFVAYDGANGLELLKQKEIDLVVLDIILPGMDGREVAKKIRNLGYATLPIIMLTALGTTENIVKGLDAGADDYLLKPFKFKELLARIRARTRTIGVPVNEEQLLTLADLELDGDAKQVKRAGSEVKLTSTEFRLLEYLLKNRNKVLSRMDILENVWDINFNLGTNVVDVYVNYLRNKIDKQYDNKLIHTVIGMGYVLKEE</sequence>
<dbReference type="PANTHER" id="PTHR48111">
    <property type="entry name" value="REGULATOR OF RPOS"/>
    <property type="match status" value="1"/>
</dbReference>
<dbReference type="Pfam" id="PF00486">
    <property type="entry name" value="Trans_reg_C"/>
    <property type="match status" value="1"/>
</dbReference>
<dbReference type="SUPFAM" id="SSF52172">
    <property type="entry name" value="CheY-like"/>
    <property type="match status" value="1"/>
</dbReference>
<dbReference type="Pfam" id="PF00072">
    <property type="entry name" value="Response_reg"/>
    <property type="match status" value="1"/>
</dbReference>
<dbReference type="PROSITE" id="PS50110">
    <property type="entry name" value="RESPONSE_REGULATORY"/>
    <property type="match status" value="1"/>
</dbReference>
<keyword evidence="2" id="KW-0902">Two-component regulatory system</keyword>
<dbReference type="FunFam" id="3.40.50.2300:FF:000001">
    <property type="entry name" value="DNA-binding response regulator PhoB"/>
    <property type="match status" value="1"/>
</dbReference>
<feature type="modified residue" description="4-aspartylphosphate" evidence="6">
    <location>
        <position position="64"/>
    </location>
</feature>
<dbReference type="GO" id="GO:0000976">
    <property type="term" value="F:transcription cis-regulatory region binding"/>
    <property type="evidence" value="ECO:0007669"/>
    <property type="project" value="TreeGrafter"/>
</dbReference>
<dbReference type="InterPro" id="IPR001789">
    <property type="entry name" value="Sig_transdc_resp-reg_receiver"/>
</dbReference>
<evidence type="ECO:0000313" key="11">
    <source>
        <dbReference type="Proteomes" id="UP000199321"/>
    </source>
</evidence>
<dbReference type="Gene3D" id="1.10.10.10">
    <property type="entry name" value="Winged helix-like DNA-binding domain superfamily/Winged helix DNA-binding domain"/>
    <property type="match status" value="1"/>
</dbReference>
<dbReference type="Proteomes" id="UP000199321">
    <property type="component" value="Unassembled WGS sequence"/>
</dbReference>
<dbReference type="RefSeq" id="WP_229792581.1">
    <property type="nucleotide sequence ID" value="NZ_BMWO01000001.1"/>
</dbReference>
<dbReference type="SMART" id="SM00862">
    <property type="entry name" value="Trans_reg_C"/>
    <property type="match status" value="1"/>
</dbReference>
<keyword evidence="11" id="KW-1185">Reference proteome</keyword>
<evidence type="ECO:0000256" key="3">
    <source>
        <dbReference type="ARBA" id="ARBA00023015"/>
    </source>
</evidence>
<keyword evidence="1 6" id="KW-0597">Phosphoprotein</keyword>
<proteinExistence type="predicted"/>
<dbReference type="PANTHER" id="PTHR48111:SF22">
    <property type="entry name" value="REGULATOR OF RPOS"/>
    <property type="match status" value="1"/>
</dbReference>
<evidence type="ECO:0000256" key="5">
    <source>
        <dbReference type="ARBA" id="ARBA00023163"/>
    </source>
</evidence>
<feature type="domain" description="Response regulatory" evidence="8">
    <location>
        <begin position="15"/>
        <end position="130"/>
    </location>
</feature>
<protein>
    <submittedName>
        <fullName evidence="10">DNA-binding response regulator, OmpR family, contains REC and winged-helix (WHTH) domain</fullName>
    </submittedName>
</protein>
<evidence type="ECO:0000259" key="9">
    <source>
        <dbReference type="PROSITE" id="PS51755"/>
    </source>
</evidence>
<feature type="domain" description="OmpR/PhoB-type" evidence="9">
    <location>
        <begin position="140"/>
        <end position="238"/>
    </location>
</feature>
<accession>A0A1G7CPH1</accession>